<gene>
    <name evidence="4" type="primary">FAM86A</name>
    <name evidence="4" type="ORF">HK100_000273</name>
</gene>
<dbReference type="AlphaFoldDB" id="A0AAD5T1E6"/>
<dbReference type="PANTHER" id="PTHR14614:SF130">
    <property type="entry name" value="PROTEIN-LYSINE N-METHYLTRANSFERASE EEF2KMT"/>
    <property type="match status" value="1"/>
</dbReference>
<dbReference type="PANTHER" id="PTHR14614">
    <property type="entry name" value="HEPATOCELLULAR CARCINOMA-ASSOCIATED ANTIGEN"/>
    <property type="match status" value="1"/>
</dbReference>
<evidence type="ECO:0000259" key="3">
    <source>
        <dbReference type="Pfam" id="PF14904"/>
    </source>
</evidence>
<evidence type="ECO:0000313" key="5">
    <source>
        <dbReference type="Proteomes" id="UP001211907"/>
    </source>
</evidence>
<comment type="caution">
    <text evidence="4">The sequence shown here is derived from an EMBL/GenBank/DDBJ whole genome shotgun (WGS) entry which is preliminary data.</text>
</comment>
<protein>
    <submittedName>
        <fullName evidence="4">Protein fam86a</fullName>
    </submittedName>
</protein>
<comment type="similarity">
    <text evidence="1">Belongs to the class I-like SAM-binding methyltransferase superfamily. EEF2KMT family.</text>
</comment>
<reference evidence="4" key="1">
    <citation type="submission" date="2020-05" db="EMBL/GenBank/DDBJ databases">
        <title>Phylogenomic resolution of chytrid fungi.</title>
        <authorList>
            <person name="Stajich J.E."/>
            <person name="Amses K."/>
            <person name="Simmons R."/>
            <person name="Seto K."/>
            <person name="Myers J."/>
            <person name="Bonds A."/>
            <person name="Quandt C.A."/>
            <person name="Barry K."/>
            <person name="Liu P."/>
            <person name="Grigoriev I."/>
            <person name="Longcore J.E."/>
            <person name="James T.Y."/>
        </authorList>
    </citation>
    <scope>NUCLEOTIDE SEQUENCE</scope>
    <source>
        <strain evidence="4">JEL0513</strain>
    </source>
</reference>
<keyword evidence="2" id="KW-0808">Transferase</keyword>
<evidence type="ECO:0000256" key="1">
    <source>
        <dbReference type="ARBA" id="ARBA00005511"/>
    </source>
</evidence>
<evidence type="ECO:0000256" key="2">
    <source>
        <dbReference type="ARBA" id="ARBA00022679"/>
    </source>
</evidence>
<dbReference type="Proteomes" id="UP001211907">
    <property type="component" value="Unassembled WGS sequence"/>
</dbReference>
<feature type="domain" description="FAM86 N-terminal" evidence="3">
    <location>
        <begin position="8"/>
        <end position="54"/>
    </location>
</feature>
<evidence type="ECO:0000313" key="4">
    <source>
        <dbReference type="EMBL" id="KAJ3119531.1"/>
    </source>
</evidence>
<feature type="non-terminal residue" evidence="4">
    <location>
        <position position="1"/>
    </location>
</feature>
<sequence length="333" mass="37394">ILDSFTQAEILDATVNHPLVQRYPPSSKYKHSFLKHLVSAVEAQSANDPTELYSDRGVCIDNLLDEYLSFVIPKGIPDNRDSFRSYFLPFREKYVTLKESEETISFGTTGLRTWPAALMLISFLQLLDKKNSSEPRKVTNTLLPMSLKNSRIIELGCGAGLVGICSSILGASHVVFTDTNHTVLEAVRKNCEINNISVANDSELLQTATKQFFGSQFASILSLDWETTADSKLALLVSSLNADFIVASDVAYDPIIVPPFVRVLSAFLTFKDHAKAFVATTRRTQSTWELFLKELDGRELTWEKLQVNDESLINTYYFDEGGDIDILCIWKRQ</sequence>
<dbReference type="InterPro" id="IPR029426">
    <property type="entry name" value="FAM86_N"/>
</dbReference>
<dbReference type="SUPFAM" id="SSF53335">
    <property type="entry name" value="S-adenosyl-L-methionine-dependent methyltransferases"/>
    <property type="match status" value="1"/>
</dbReference>
<dbReference type="Pfam" id="PF10294">
    <property type="entry name" value="Methyltransf_16"/>
    <property type="match status" value="1"/>
</dbReference>
<name>A0AAD5T1E6_9FUNG</name>
<accession>A0AAD5T1E6</accession>
<dbReference type="EMBL" id="JADGJH010001051">
    <property type="protein sequence ID" value="KAJ3119531.1"/>
    <property type="molecule type" value="Genomic_DNA"/>
</dbReference>
<dbReference type="Pfam" id="PF14904">
    <property type="entry name" value="FAM86"/>
    <property type="match status" value="1"/>
</dbReference>
<dbReference type="InterPro" id="IPR019410">
    <property type="entry name" value="Methyltransf_16"/>
</dbReference>
<dbReference type="InterPro" id="IPR029063">
    <property type="entry name" value="SAM-dependent_MTases_sf"/>
</dbReference>
<proteinExistence type="inferred from homology"/>
<dbReference type="Gene3D" id="3.40.50.150">
    <property type="entry name" value="Vaccinia Virus protein VP39"/>
    <property type="match status" value="1"/>
</dbReference>
<keyword evidence="5" id="KW-1185">Reference proteome</keyword>
<organism evidence="4 5">
    <name type="scientific">Physocladia obscura</name>
    <dbReference type="NCBI Taxonomy" id="109957"/>
    <lineage>
        <taxon>Eukaryota</taxon>
        <taxon>Fungi</taxon>
        <taxon>Fungi incertae sedis</taxon>
        <taxon>Chytridiomycota</taxon>
        <taxon>Chytridiomycota incertae sedis</taxon>
        <taxon>Chytridiomycetes</taxon>
        <taxon>Chytridiales</taxon>
        <taxon>Chytriomycetaceae</taxon>
        <taxon>Physocladia</taxon>
    </lineage>
</organism>
<dbReference type="GO" id="GO:0016740">
    <property type="term" value="F:transferase activity"/>
    <property type="evidence" value="ECO:0007669"/>
    <property type="project" value="UniProtKB-KW"/>
</dbReference>